<evidence type="ECO:0000313" key="2">
    <source>
        <dbReference type="Proteomes" id="UP000566813"/>
    </source>
</evidence>
<dbReference type="EMBL" id="JACLAW010000006">
    <property type="protein sequence ID" value="MBC2665784.1"/>
    <property type="molecule type" value="Genomic_DNA"/>
</dbReference>
<reference evidence="1 2" key="1">
    <citation type="submission" date="2020-08" db="EMBL/GenBank/DDBJ databases">
        <title>The genome sequence of type strain Novosphingobium flavum NBRC 111647.</title>
        <authorList>
            <person name="Liu Y."/>
        </authorList>
    </citation>
    <scope>NUCLEOTIDE SEQUENCE [LARGE SCALE GENOMIC DNA]</scope>
    <source>
        <strain evidence="1 2">NBRC 111647</strain>
    </source>
</reference>
<dbReference type="RefSeq" id="WP_185664033.1">
    <property type="nucleotide sequence ID" value="NZ_JACLAW010000006.1"/>
</dbReference>
<protein>
    <submittedName>
        <fullName evidence="1">Uncharacterized protein</fullName>
    </submittedName>
</protein>
<dbReference type="AlphaFoldDB" id="A0A7X1FS11"/>
<comment type="caution">
    <text evidence="1">The sequence shown here is derived from an EMBL/GenBank/DDBJ whole genome shotgun (WGS) entry which is preliminary data.</text>
</comment>
<proteinExistence type="predicted"/>
<accession>A0A7X1FS11</accession>
<name>A0A7X1FS11_9SPHN</name>
<organism evidence="1 2">
    <name type="scientific">Novosphingobium flavum</name>
    <dbReference type="NCBI Taxonomy" id="1778672"/>
    <lineage>
        <taxon>Bacteria</taxon>
        <taxon>Pseudomonadati</taxon>
        <taxon>Pseudomonadota</taxon>
        <taxon>Alphaproteobacteria</taxon>
        <taxon>Sphingomonadales</taxon>
        <taxon>Sphingomonadaceae</taxon>
        <taxon>Novosphingobium</taxon>
    </lineage>
</organism>
<evidence type="ECO:0000313" key="1">
    <source>
        <dbReference type="EMBL" id="MBC2665784.1"/>
    </source>
</evidence>
<dbReference type="Proteomes" id="UP000566813">
    <property type="component" value="Unassembled WGS sequence"/>
</dbReference>
<gene>
    <name evidence="1" type="ORF">H7F51_09635</name>
</gene>
<sequence>MQFNPEIRTDLSDPAGLQAQQAAHQAALDRWRASPPAAAVLDAFAAFAAGRPLSALPALAALFDGSDRARRFAEGLAASFLPAMAAARFGQVPLRHSHSRAAATVMLAREGEASLSLVALDGVGLALQPCAASAAFAQAEEWDVVIAGTGQGRLAERHGAPGIAVHPLRLEPGVALGRDAAREALLVDAAHGTLLLLRLRRRRPGPEPVREFALADGAPLHQSVSCARESRHEIAVALLGRMGRVDAAPLLAEIAADPALGDMLRWQALRKCLALDTRAGFLAVVRLAWASGDPLAHAAGALRAQLIEAHPILAEIEPCPV</sequence>
<keyword evidence="2" id="KW-1185">Reference proteome</keyword>